<dbReference type="PANTHER" id="PTHR32322:SF2">
    <property type="entry name" value="EAMA DOMAIN-CONTAINING PROTEIN"/>
    <property type="match status" value="1"/>
</dbReference>
<evidence type="ECO:0000256" key="3">
    <source>
        <dbReference type="ARBA" id="ARBA00022692"/>
    </source>
</evidence>
<keyword evidence="5 6" id="KW-0472">Membrane</keyword>
<dbReference type="AlphaFoldDB" id="A0A2Z6AVP4"/>
<feature type="transmembrane region" description="Helical" evidence="6">
    <location>
        <begin position="9"/>
        <end position="32"/>
    </location>
</feature>
<dbReference type="RefSeq" id="WP_126376484.1">
    <property type="nucleotide sequence ID" value="NZ_AP017378.1"/>
</dbReference>
<dbReference type="Proteomes" id="UP000269883">
    <property type="component" value="Chromosome"/>
</dbReference>
<feature type="transmembrane region" description="Helical" evidence="6">
    <location>
        <begin position="182"/>
        <end position="202"/>
    </location>
</feature>
<dbReference type="KEGG" id="dfl:DFE_0596"/>
<feature type="transmembrane region" description="Helical" evidence="6">
    <location>
        <begin position="38"/>
        <end position="58"/>
    </location>
</feature>
<comment type="subcellular location">
    <subcellularLocation>
        <location evidence="1">Membrane</location>
        <topology evidence="1">Multi-pass membrane protein</topology>
    </subcellularLocation>
</comment>
<evidence type="ECO:0000313" key="9">
    <source>
        <dbReference type="Proteomes" id="UP000269883"/>
    </source>
</evidence>
<gene>
    <name evidence="8" type="ORF">DFE_0596</name>
</gene>
<comment type="similarity">
    <text evidence="2">Belongs to the EamA transporter family.</text>
</comment>
<dbReference type="InterPro" id="IPR050638">
    <property type="entry name" value="AA-Vitamin_Transporters"/>
</dbReference>
<evidence type="ECO:0000256" key="1">
    <source>
        <dbReference type="ARBA" id="ARBA00004141"/>
    </source>
</evidence>
<proteinExistence type="inferred from homology"/>
<feature type="transmembrane region" description="Helical" evidence="6">
    <location>
        <begin position="214"/>
        <end position="235"/>
    </location>
</feature>
<feature type="transmembrane region" description="Helical" evidence="6">
    <location>
        <begin position="149"/>
        <end position="170"/>
    </location>
</feature>
<keyword evidence="9" id="KW-1185">Reference proteome</keyword>
<feature type="domain" description="EamA" evidence="7">
    <location>
        <begin position="15"/>
        <end position="141"/>
    </location>
</feature>
<keyword evidence="3 6" id="KW-0812">Transmembrane</keyword>
<dbReference type="InterPro" id="IPR037185">
    <property type="entry name" value="EmrE-like"/>
</dbReference>
<evidence type="ECO:0000256" key="4">
    <source>
        <dbReference type="ARBA" id="ARBA00022989"/>
    </source>
</evidence>
<dbReference type="PANTHER" id="PTHR32322">
    <property type="entry name" value="INNER MEMBRANE TRANSPORTER"/>
    <property type="match status" value="1"/>
</dbReference>
<feature type="transmembrane region" description="Helical" evidence="6">
    <location>
        <begin position="97"/>
        <end position="118"/>
    </location>
</feature>
<evidence type="ECO:0000259" key="7">
    <source>
        <dbReference type="Pfam" id="PF00892"/>
    </source>
</evidence>
<name>A0A2Z6AVP4_9BACT</name>
<evidence type="ECO:0000256" key="2">
    <source>
        <dbReference type="ARBA" id="ARBA00007362"/>
    </source>
</evidence>
<dbReference type="GO" id="GO:0016020">
    <property type="term" value="C:membrane"/>
    <property type="evidence" value="ECO:0007669"/>
    <property type="project" value="UniProtKB-SubCell"/>
</dbReference>
<dbReference type="Pfam" id="PF00892">
    <property type="entry name" value="EamA"/>
    <property type="match status" value="2"/>
</dbReference>
<organism evidence="8 9">
    <name type="scientific">Desulfovibrio ferrophilus</name>
    <dbReference type="NCBI Taxonomy" id="241368"/>
    <lineage>
        <taxon>Bacteria</taxon>
        <taxon>Pseudomonadati</taxon>
        <taxon>Thermodesulfobacteriota</taxon>
        <taxon>Desulfovibrionia</taxon>
        <taxon>Desulfovibrionales</taxon>
        <taxon>Desulfovibrionaceae</taxon>
        <taxon>Desulfovibrio</taxon>
    </lineage>
</organism>
<feature type="transmembrane region" description="Helical" evidence="6">
    <location>
        <begin position="70"/>
        <end position="91"/>
    </location>
</feature>
<sequence>MPQQPSFRAYFDLTMAMILVGSSVVAGKFMIIELPPHLASAMRFLFAVMLIVPLLYILEGIPRLSTRSWIILFIQAVCGSFLFNVFLLKGLTMTDAGAAGIITSTTPACMGIIALIVLREKLTSRAVAGIALSVGGIMAVNLQGMSVGLGTLAGNGLILCAVLAEALFLLLRKTVREPVSPLAISSIMSCFGLILFIPGALMESQGFDFAAVSLATWGTVAYYGAFITVAAYLFWFSGIVQVNAGTAGIFTSVMPVSAVLLAALILGDPITPAHIGGCGLALAGIWCISIPARKVAANN</sequence>
<dbReference type="EMBL" id="AP017378">
    <property type="protein sequence ID" value="BBD07322.1"/>
    <property type="molecule type" value="Genomic_DNA"/>
</dbReference>
<dbReference type="OrthoDB" id="9799821at2"/>
<dbReference type="InterPro" id="IPR000620">
    <property type="entry name" value="EamA_dom"/>
</dbReference>
<evidence type="ECO:0000256" key="6">
    <source>
        <dbReference type="SAM" id="Phobius"/>
    </source>
</evidence>
<evidence type="ECO:0000313" key="8">
    <source>
        <dbReference type="EMBL" id="BBD07322.1"/>
    </source>
</evidence>
<dbReference type="SUPFAM" id="SSF103481">
    <property type="entry name" value="Multidrug resistance efflux transporter EmrE"/>
    <property type="match status" value="2"/>
</dbReference>
<feature type="domain" description="EamA" evidence="7">
    <location>
        <begin position="154"/>
        <end position="289"/>
    </location>
</feature>
<keyword evidence="4 6" id="KW-1133">Transmembrane helix</keyword>
<accession>A0A2Z6AVP4</accession>
<dbReference type="Gene3D" id="1.10.3730.20">
    <property type="match status" value="1"/>
</dbReference>
<evidence type="ECO:0000256" key="5">
    <source>
        <dbReference type="ARBA" id="ARBA00023136"/>
    </source>
</evidence>
<protein>
    <recommendedName>
        <fullName evidence="7">EamA domain-containing protein</fullName>
    </recommendedName>
</protein>
<feature type="transmembrane region" description="Helical" evidence="6">
    <location>
        <begin position="247"/>
        <end position="267"/>
    </location>
</feature>
<reference evidence="8 9" key="1">
    <citation type="journal article" date="2018" name="Sci. Adv.">
        <title>Multi-heme cytochromes provide a pathway for survival in energy-limited environments.</title>
        <authorList>
            <person name="Deng X."/>
            <person name="Dohmae N."/>
            <person name="Nealson K.H."/>
            <person name="Hashimoto K."/>
            <person name="Okamoto A."/>
        </authorList>
    </citation>
    <scope>NUCLEOTIDE SEQUENCE [LARGE SCALE GENOMIC DNA]</scope>
    <source>
        <strain evidence="8 9">IS5</strain>
    </source>
</reference>
<feature type="transmembrane region" description="Helical" evidence="6">
    <location>
        <begin position="125"/>
        <end position="143"/>
    </location>
</feature>
<feature type="transmembrane region" description="Helical" evidence="6">
    <location>
        <begin position="273"/>
        <end position="292"/>
    </location>
</feature>